<organism evidence="10 11">
    <name type="scientific">Vitrella brassicaformis (strain CCMP3155)</name>
    <dbReference type="NCBI Taxonomy" id="1169540"/>
    <lineage>
        <taxon>Eukaryota</taxon>
        <taxon>Sar</taxon>
        <taxon>Alveolata</taxon>
        <taxon>Colpodellida</taxon>
        <taxon>Vitrellaceae</taxon>
        <taxon>Vitrella</taxon>
    </lineage>
</organism>
<dbReference type="Proteomes" id="UP000041254">
    <property type="component" value="Unassembled WGS sequence"/>
</dbReference>
<dbReference type="InterPro" id="IPR005467">
    <property type="entry name" value="His_kinase_dom"/>
</dbReference>
<protein>
    <recommendedName>
        <fullName evidence="2">histidine kinase</fullName>
        <ecNumber evidence="2">2.7.13.3</ecNumber>
    </recommendedName>
</protein>
<evidence type="ECO:0000259" key="8">
    <source>
        <dbReference type="PROSITE" id="PS50109"/>
    </source>
</evidence>
<evidence type="ECO:0000256" key="7">
    <source>
        <dbReference type="SAM" id="Phobius"/>
    </source>
</evidence>
<dbReference type="InterPro" id="IPR001789">
    <property type="entry name" value="Sig_transdc_resp-reg_receiver"/>
</dbReference>
<dbReference type="Gene3D" id="1.10.287.130">
    <property type="match status" value="1"/>
</dbReference>
<dbReference type="InterPro" id="IPR004358">
    <property type="entry name" value="Sig_transdc_His_kin-like_C"/>
</dbReference>
<dbReference type="SUPFAM" id="SSF52172">
    <property type="entry name" value="CheY-like"/>
    <property type="match status" value="1"/>
</dbReference>
<evidence type="ECO:0000313" key="11">
    <source>
        <dbReference type="Proteomes" id="UP000041254"/>
    </source>
</evidence>
<dbReference type="GO" id="GO:0009927">
    <property type="term" value="F:histidine phosphotransfer kinase activity"/>
    <property type="evidence" value="ECO:0007669"/>
    <property type="project" value="TreeGrafter"/>
</dbReference>
<feature type="region of interest" description="Disordered" evidence="6">
    <location>
        <begin position="535"/>
        <end position="576"/>
    </location>
</feature>
<evidence type="ECO:0000256" key="4">
    <source>
        <dbReference type="ARBA" id="ARBA00022777"/>
    </source>
</evidence>
<sequence length="800" mass="88547">MAAALTIAKMLFLPSPKMSLIIPSLHYDDNELEAAFADRKRSLSRRAIVVHFFCYGMLLFSRQLIFISESEDWWRLLKLHTPLGQQFLLSCCVTFTVMALGIYCSLLARSGSRCRSPQMLYYVCLTPLCMVIHSDVFRQEVMDLLPFQESVEPCTYCMIVVSACFLHVFFFDIVRMLPSFAIFGQWVLPWLVFGSNTSKLAAYMQHPFTVYRMLTIATLGSWIIVTVFVHEKEQRRTFRLEEEDRRRQKQREMVYAKTSHELKTNIHLISLRKELLGETLTSSDRPVPRSTLSKAMKDIHSIQLETEDLKTTVLGILEFARARDRKEPVSNAVVGGGVLTFFSPVNLYRALVDKLSLLAACNGNKLSMGVEMCGWDGDFPDVTEESVMVYGDATMFLVVGRNYITNSIKYCADGVIDLTLKVVLLSCGDEGDGDAKKMTVRVDMEVKDTGIGIPKDKLKSVFQPYVQAGGVTSKTFSTHGLGLSTVQDVAQSLTNGRVWADSDGPGTGASFHFTAEYQAQLKQLPPTLGAVEECDSEEQREETASKSLSVQGASSEEQKDSSGTICDVNSSVSSGRDISGRHVLLVDDMPFILSMQSSFLATQGVKKDNIFTALDGISALESVRDKMLSEGRLFDLILTDLEMPKLNGIDFAKRVHMAFCELAADESPLPKTPVTGIIWPAGVSSGSTLTVPSLEMLTPTTPPSSTRTLLDDDKSHSQSHLGESPLDQLIGKLIINLTDEEQQQETGGVTTLFEYQLPLVLVSGASKSELEEIESTGLSARVVEKGGVNQIKDLVRDMLT</sequence>
<dbReference type="PANTHER" id="PTHR43047:SF72">
    <property type="entry name" value="OSMOSENSING HISTIDINE PROTEIN KINASE SLN1"/>
    <property type="match status" value="1"/>
</dbReference>
<feature type="compositionally biased region" description="Low complexity" evidence="6">
    <location>
        <begin position="694"/>
        <end position="708"/>
    </location>
</feature>
<name>A0A0G4FP55_VITBC</name>
<gene>
    <name evidence="10" type="ORF">Vbra_9395</name>
</gene>
<dbReference type="PhylomeDB" id="A0A0G4FP55"/>
<dbReference type="VEuPathDB" id="CryptoDB:Vbra_9395"/>
<evidence type="ECO:0000259" key="9">
    <source>
        <dbReference type="PROSITE" id="PS50110"/>
    </source>
</evidence>
<feature type="domain" description="Response regulatory" evidence="9">
    <location>
        <begin position="582"/>
        <end position="717"/>
    </location>
</feature>
<dbReference type="GO" id="GO:0000155">
    <property type="term" value="F:phosphorelay sensor kinase activity"/>
    <property type="evidence" value="ECO:0007669"/>
    <property type="project" value="TreeGrafter"/>
</dbReference>
<evidence type="ECO:0000313" key="10">
    <source>
        <dbReference type="EMBL" id="CEM16017.1"/>
    </source>
</evidence>
<feature type="transmembrane region" description="Helical" evidence="7">
    <location>
        <begin position="87"/>
        <end position="107"/>
    </location>
</feature>
<feature type="domain" description="Histidine kinase" evidence="8">
    <location>
        <begin position="257"/>
        <end position="519"/>
    </location>
</feature>
<dbReference type="PRINTS" id="PR00344">
    <property type="entry name" value="BCTRLSENSOR"/>
</dbReference>
<dbReference type="OrthoDB" id="304129at2759"/>
<dbReference type="CDD" id="cd00156">
    <property type="entry name" value="REC"/>
    <property type="match status" value="1"/>
</dbReference>
<dbReference type="PANTHER" id="PTHR43047">
    <property type="entry name" value="TWO-COMPONENT HISTIDINE PROTEIN KINASE"/>
    <property type="match status" value="1"/>
</dbReference>
<dbReference type="Pfam" id="PF02518">
    <property type="entry name" value="HATPase_c"/>
    <property type="match status" value="1"/>
</dbReference>
<dbReference type="SMART" id="SM00387">
    <property type="entry name" value="HATPase_c"/>
    <property type="match status" value="1"/>
</dbReference>
<feature type="transmembrane region" description="Helical" evidence="7">
    <location>
        <begin position="48"/>
        <end position="67"/>
    </location>
</feature>
<dbReference type="Gene3D" id="3.30.565.10">
    <property type="entry name" value="Histidine kinase-like ATPase, C-terminal domain"/>
    <property type="match status" value="1"/>
</dbReference>
<keyword evidence="4" id="KW-0418">Kinase</keyword>
<dbReference type="InterPro" id="IPR003594">
    <property type="entry name" value="HATPase_dom"/>
</dbReference>
<dbReference type="AlphaFoldDB" id="A0A0G4FP55"/>
<reference evidence="10 11" key="1">
    <citation type="submission" date="2014-11" db="EMBL/GenBank/DDBJ databases">
        <authorList>
            <person name="Zhu J."/>
            <person name="Qi W."/>
            <person name="Song R."/>
        </authorList>
    </citation>
    <scope>NUCLEOTIDE SEQUENCE [LARGE SCALE GENOMIC DNA]</scope>
</reference>
<dbReference type="PROSITE" id="PS50109">
    <property type="entry name" value="HIS_KIN"/>
    <property type="match status" value="1"/>
</dbReference>
<feature type="modified residue" description="4-aspartylphosphate" evidence="5">
    <location>
        <position position="640"/>
    </location>
</feature>
<keyword evidence="7" id="KW-0472">Membrane</keyword>
<dbReference type="InterPro" id="IPR011006">
    <property type="entry name" value="CheY-like_superfamily"/>
</dbReference>
<dbReference type="InParanoid" id="A0A0G4FP55"/>
<feature type="transmembrane region" description="Helical" evidence="7">
    <location>
        <begin position="210"/>
        <end position="229"/>
    </location>
</feature>
<dbReference type="Pfam" id="PF00072">
    <property type="entry name" value="Response_reg"/>
    <property type="match status" value="1"/>
</dbReference>
<dbReference type="EC" id="2.7.13.3" evidence="2"/>
<feature type="compositionally biased region" description="Polar residues" evidence="6">
    <location>
        <begin position="545"/>
        <end position="576"/>
    </location>
</feature>
<keyword evidence="7" id="KW-1133">Transmembrane helix</keyword>
<proteinExistence type="predicted"/>
<evidence type="ECO:0000256" key="5">
    <source>
        <dbReference type="PROSITE-ProRule" id="PRU00169"/>
    </source>
</evidence>
<dbReference type="Gene3D" id="3.40.50.2300">
    <property type="match status" value="1"/>
</dbReference>
<evidence type="ECO:0000256" key="3">
    <source>
        <dbReference type="ARBA" id="ARBA00022679"/>
    </source>
</evidence>
<dbReference type="GO" id="GO:0005886">
    <property type="term" value="C:plasma membrane"/>
    <property type="evidence" value="ECO:0007669"/>
    <property type="project" value="TreeGrafter"/>
</dbReference>
<feature type="transmembrane region" description="Helical" evidence="7">
    <location>
        <begin position="119"/>
        <end position="136"/>
    </location>
</feature>
<dbReference type="SUPFAM" id="SSF55874">
    <property type="entry name" value="ATPase domain of HSP90 chaperone/DNA topoisomerase II/histidine kinase"/>
    <property type="match status" value="1"/>
</dbReference>
<dbReference type="InterPro" id="IPR036890">
    <property type="entry name" value="HATPase_C_sf"/>
</dbReference>
<keyword evidence="5" id="KW-0597">Phosphoprotein</keyword>
<dbReference type="EMBL" id="CDMY01000476">
    <property type="protein sequence ID" value="CEM16017.1"/>
    <property type="molecule type" value="Genomic_DNA"/>
</dbReference>
<comment type="catalytic activity">
    <reaction evidence="1">
        <text>ATP + protein L-histidine = ADP + protein N-phospho-L-histidine.</text>
        <dbReference type="EC" id="2.7.13.3"/>
    </reaction>
</comment>
<evidence type="ECO:0000256" key="6">
    <source>
        <dbReference type="SAM" id="MobiDB-lite"/>
    </source>
</evidence>
<keyword evidence="3" id="KW-0808">Transferase</keyword>
<feature type="transmembrane region" description="Helical" evidence="7">
    <location>
        <begin position="156"/>
        <end position="174"/>
    </location>
</feature>
<dbReference type="PROSITE" id="PS50110">
    <property type="entry name" value="RESPONSE_REGULATORY"/>
    <property type="match status" value="1"/>
</dbReference>
<evidence type="ECO:0000256" key="2">
    <source>
        <dbReference type="ARBA" id="ARBA00012438"/>
    </source>
</evidence>
<dbReference type="STRING" id="1169540.A0A0G4FP55"/>
<accession>A0A0G4FP55</accession>
<evidence type="ECO:0000256" key="1">
    <source>
        <dbReference type="ARBA" id="ARBA00000085"/>
    </source>
</evidence>
<keyword evidence="11" id="KW-1185">Reference proteome</keyword>
<feature type="region of interest" description="Disordered" evidence="6">
    <location>
        <begin position="694"/>
        <end position="723"/>
    </location>
</feature>
<keyword evidence="7" id="KW-0812">Transmembrane</keyword>